<dbReference type="Proteomes" id="UP000292408">
    <property type="component" value="Unassembled WGS sequence"/>
</dbReference>
<dbReference type="AlphaFoldDB" id="A0A4Q7TND2"/>
<evidence type="ECO:0000313" key="3">
    <source>
        <dbReference type="Proteomes" id="UP000292408"/>
    </source>
</evidence>
<comment type="caution">
    <text evidence="2">The sequence shown here is derived from an EMBL/GenBank/DDBJ whole genome shotgun (WGS) entry which is preliminary data.</text>
</comment>
<protein>
    <submittedName>
        <fullName evidence="2">Putative OsmC-like protein</fullName>
    </submittedName>
</protein>
<proteinExistence type="predicted"/>
<sequence length="203" mass="21165">MTPLTDAPATPSTASSDVSASTVPAAPAIPAVSISERAERLASAASAWGDRISENPATANLTFRASGVGVGAVASTIRAGRHRVVVDEPAALAGDDVAASPVEYALAALISCQVVVYRLYAQALGITLLDVAIEAEGDLDARRLFGFDESVRAGFSDVRLVVTLTGPESEERYQYLRDVVDAHCPVLDLFQNPTPVSVTVRKG</sequence>
<accession>A0A4Q7TND2</accession>
<evidence type="ECO:0000256" key="1">
    <source>
        <dbReference type="SAM" id="MobiDB-lite"/>
    </source>
</evidence>
<dbReference type="InterPro" id="IPR052924">
    <property type="entry name" value="OsmC/Ohr_hydroprdx_reductase"/>
</dbReference>
<dbReference type="Pfam" id="PF02566">
    <property type="entry name" value="OsmC"/>
    <property type="match status" value="1"/>
</dbReference>
<name>A0A4Q7TND2_9MICO</name>
<reference evidence="2 3" key="1">
    <citation type="journal article" date="2015" name="Stand. Genomic Sci.">
        <title>Genomic Encyclopedia of Bacterial and Archaeal Type Strains, Phase III: the genomes of soil and plant-associated and newly described type strains.</title>
        <authorList>
            <person name="Whitman W.B."/>
            <person name="Woyke T."/>
            <person name="Klenk H.P."/>
            <person name="Zhou Y."/>
            <person name="Lilburn T.G."/>
            <person name="Beck B.J."/>
            <person name="De Vos P."/>
            <person name="Vandamme P."/>
            <person name="Eisen J.A."/>
            <person name="Garrity G."/>
            <person name="Hugenholtz P."/>
            <person name="Kyrpides N.C."/>
        </authorList>
    </citation>
    <scope>NUCLEOTIDE SEQUENCE [LARGE SCALE GENOMIC DNA]</scope>
    <source>
        <strain evidence="2 3">AC4r</strain>
    </source>
</reference>
<evidence type="ECO:0000313" key="2">
    <source>
        <dbReference type="EMBL" id="RZT62341.1"/>
    </source>
</evidence>
<feature type="region of interest" description="Disordered" evidence="1">
    <location>
        <begin position="1"/>
        <end position="20"/>
    </location>
</feature>
<dbReference type="PANTHER" id="PTHR35368">
    <property type="entry name" value="HYDROPEROXIDE REDUCTASE"/>
    <property type="match status" value="1"/>
</dbReference>
<organism evidence="2 3">
    <name type="scientific">Microcella alkaliphila</name>
    <dbReference type="NCBI Taxonomy" id="279828"/>
    <lineage>
        <taxon>Bacteria</taxon>
        <taxon>Bacillati</taxon>
        <taxon>Actinomycetota</taxon>
        <taxon>Actinomycetes</taxon>
        <taxon>Micrococcales</taxon>
        <taxon>Microbacteriaceae</taxon>
        <taxon>Microcella</taxon>
    </lineage>
</organism>
<keyword evidence="3" id="KW-1185">Reference proteome</keyword>
<dbReference type="InterPro" id="IPR015946">
    <property type="entry name" value="KH_dom-like_a/b"/>
</dbReference>
<dbReference type="OrthoDB" id="9811389at2"/>
<dbReference type="SUPFAM" id="SSF82784">
    <property type="entry name" value="OsmC-like"/>
    <property type="match status" value="1"/>
</dbReference>
<dbReference type="InterPro" id="IPR036102">
    <property type="entry name" value="OsmC/Ohrsf"/>
</dbReference>
<dbReference type="PANTHER" id="PTHR35368:SF1">
    <property type="entry name" value="HYDROPEROXIDE REDUCTASE"/>
    <property type="match status" value="1"/>
</dbReference>
<dbReference type="InterPro" id="IPR003718">
    <property type="entry name" value="OsmC/Ohr_fam"/>
</dbReference>
<dbReference type="Gene3D" id="3.30.300.20">
    <property type="match status" value="1"/>
</dbReference>
<gene>
    <name evidence="2" type="ORF">EV140_0863</name>
</gene>
<dbReference type="RefSeq" id="WP_130281431.1">
    <property type="nucleotide sequence ID" value="NZ_SGXT01000013.1"/>
</dbReference>
<dbReference type="EMBL" id="SGXT01000013">
    <property type="protein sequence ID" value="RZT62341.1"/>
    <property type="molecule type" value="Genomic_DNA"/>
</dbReference>